<dbReference type="GO" id="GO:0006355">
    <property type="term" value="P:regulation of DNA-templated transcription"/>
    <property type="evidence" value="ECO:0007669"/>
    <property type="project" value="InterPro"/>
</dbReference>
<name>A0A3N0AYK6_9ACTN</name>
<dbReference type="Proteomes" id="UP000269591">
    <property type="component" value="Unassembled WGS sequence"/>
</dbReference>
<dbReference type="EMBL" id="QIBX01000009">
    <property type="protein sequence ID" value="RNL39937.1"/>
    <property type="molecule type" value="Genomic_DNA"/>
</dbReference>
<evidence type="ECO:0000256" key="1">
    <source>
        <dbReference type="SAM" id="MobiDB-lite"/>
    </source>
</evidence>
<feature type="region of interest" description="Disordered" evidence="1">
    <location>
        <begin position="190"/>
        <end position="248"/>
    </location>
</feature>
<feature type="compositionally biased region" description="Basic and acidic residues" evidence="1">
    <location>
        <begin position="39"/>
        <end position="52"/>
    </location>
</feature>
<sequence length="388" mass="42789">MEESGGAMRQQNKSQFETPDFESRASAASHQSDVALSQHARDVAHSNEHEPAANRIDAAEESIVVAEYVPDSGWLILYANAPARKMFGLGLIDFGTKVYGSLAALDAVEFSDDAAGDRPERAARNRALQAGLAELLERSPLPAEASTGLAQRGVADAESRRTGAPYRLLIEPDPANPDRMILRAFPMGEDCMHEHGDERGNGHGTEDGREIGREPGPSAKPEPWSEHDHEPKRESQPEPDSNTTAAKGAEHQIAIRTFGYFDVFVDGNPIPFRSEKAKELLALLVDRRGGFVSSSEAISVLWEDEPLTEQSRARYRKVAMKLRETLEEHHAEQAIETVRGKRRVVPEHVSCDLYDHLSGAQDDTTAFRGAYLQNYSWGEFTLAELLHA</sequence>
<feature type="compositionally biased region" description="Basic and acidic residues" evidence="1">
    <location>
        <begin position="223"/>
        <end position="236"/>
    </location>
</feature>
<dbReference type="GO" id="GO:0003677">
    <property type="term" value="F:DNA binding"/>
    <property type="evidence" value="ECO:0007669"/>
    <property type="project" value="InterPro"/>
</dbReference>
<reference evidence="3" key="1">
    <citation type="submission" date="2018-05" db="EMBL/GenBank/DDBJ databases">
        <title>Genome Sequencing of selected type strains of the family Eggerthellaceae.</title>
        <authorList>
            <person name="Danylec N."/>
            <person name="Stoll D.A."/>
            <person name="Doetsch A."/>
            <person name="Huch M."/>
        </authorList>
    </citation>
    <scope>NUCLEOTIDE SEQUENCE [LARGE SCALE GENOMIC DNA]</scope>
    <source>
        <strain evidence="3">DSM 24851</strain>
    </source>
</reference>
<protein>
    <submittedName>
        <fullName evidence="2">Uncharacterized protein</fullName>
    </submittedName>
</protein>
<evidence type="ECO:0000313" key="2">
    <source>
        <dbReference type="EMBL" id="RNL39937.1"/>
    </source>
</evidence>
<proteinExistence type="predicted"/>
<gene>
    <name evidence="2" type="ORF">DMP06_06270</name>
</gene>
<dbReference type="InterPro" id="IPR036388">
    <property type="entry name" value="WH-like_DNA-bd_sf"/>
</dbReference>
<feature type="compositionally biased region" description="Basic and acidic residues" evidence="1">
    <location>
        <begin position="190"/>
        <end position="213"/>
    </location>
</feature>
<dbReference type="PANTHER" id="PTHR35807">
    <property type="entry name" value="TRANSCRIPTIONAL REGULATOR REDD-RELATED"/>
    <property type="match status" value="1"/>
</dbReference>
<dbReference type="InterPro" id="IPR051677">
    <property type="entry name" value="AfsR-DnrI-RedD_regulator"/>
</dbReference>
<organism evidence="2 3">
    <name type="scientific">Slackia equolifaciens</name>
    <dbReference type="NCBI Taxonomy" id="498718"/>
    <lineage>
        <taxon>Bacteria</taxon>
        <taxon>Bacillati</taxon>
        <taxon>Actinomycetota</taxon>
        <taxon>Coriobacteriia</taxon>
        <taxon>Eggerthellales</taxon>
        <taxon>Eggerthellaceae</taxon>
        <taxon>Slackia</taxon>
    </lineage>
</organism>
<dbReference type="AlphaFoldDB" id="A0A3N0AYK6"/>
<feature type="region of interest" description="Disordered" evidence="1">
    <location>
        <begin position="1"/>
        <end position="55"/>
    </location>
</feature>
<dbReference type="Gene3D" id="1.10.10.10">
    <property type="entry name" value="Winged helix-like DNA-binding domain superfamily/Winged helix DNA-binding domain"/>
    <property type="match status" value="1"/>
</dbReference>
<comment type="caution">
    <text evidence="2">The sequence shown here is derived from an EMBL/GenBank/DDBJ whole genome shotgun (WGS) entry which is preliminary data.</text>
</comment>
<feature type="compositionally biased region" description="Polar residues" evidence="1">
    <location>
        <begin position="26"/>
        <end position="35"/>
    </location>
</feature>
<evidence type="ECO:0000313" key="3">
    <source>
        <dbReference type="Proteomes" id="UP000269591"/>
    </source>
</evidence>
<dbReference type="SUPFAM" id="SSF46894">
    <property type="entry name" value="C-terminal effector domain of the bipartite response regulators"/>
    <property type="match status" value="1"/>
</dbReference>
<dbReference type="InterPro" id="IPR016032">
    <property type="entry name" value="Sig_transdc_resp-reg_C-effctor"/>
</dbReference>
<keyword evidence="3" id="KW-1185">Reference proteome</keyword>
<accession>A0A3N0AYK6</accession>